<evidence type="ECO:0000259" key="1">
    <source>
        <dbReference type="Pfam" id="PF06985"/>
    </source>
</evidence>
<feature type="domain" description="Heterokaryon incompatibility" evidence="1">
    <location>
        <begin position="40"/>
        <end position="140"/>
    </location>
</feature>
<evidence type="ECO:0000313" key="3">
    <source>
        <dbReference type="Proteomes" id="UP001302745"/>
    </source>
</evidence>
<dbReference type="PANTHER" id="PTHR33112">
    <property type="entry name" value="DOMAIN PROTEIN, PUTATIVE-RELATED"/>
    <property type="match status" value="1"/>
</dbReference>
<dbReference type="Pfam" id="PF06985">
    <property type="entry name" value="HET"/>
    <property type="match status" value="1"/>
</dbReference>
<dbReference type="PANTHER" id="PTHR33112:SF9">
    <property type="entry name" value="HETEROKARYON INCOMPATIBILITY DOMAIN-CONTAINING PROTEIN"/>
    <property type="match status" value="1"/>
</dbReference>
<sequence>MALPITGALSVTSLARRGVSPPRKPSEIRLEVADGRIGRYTCLSHCWGGAQPLKTTKDNSEDHLVSIPWDTIPKTFQEAIKLNWHLGIQYIWIDSLCIIQGDGDDWARESTKMCDVYGNAYLTIAASSAPNSTQGLFLQETWDLLSLRI</sequence>
<gene>
    <name evidence="2" type="ORF">C8A00DRAFT_35740</name>
</gene>
<organism evidence="2 3">
    <name type="scientific">Chaetomidium leptoderma</name>
    <dbReference type="NCBI Taxonomy" id="669021"/>
    <lineage>
        <taxon>Eukaryota</taxon>
        <taxon>Fungi</taxon>
        <taxon>Dikarya</taxon>
        <taxon>Ascomycota</taxon>
        <taxon>Pezizomycotina</taxon>
        <taxon>Sordariomycetes</taxon>
        <taxon>Sordariomycetidae</taxon>
        <taxon>Sordariales</taxon>
        <taxon>Chaetomiaceae</taxon>
        <taxon>Chaetomidium</taxon>
    </lineage>
</organism>
<comment type="caution">
    <text evidence="2">The sequence shown here is derived from an EMBL/GenBank/DDBJ whole genome shotgun (WGS) entry which is preliminary data.</text>
</comment>
<accession>A0AAN6VHH8</accession>
<protein>
    <submittedName>
        <fullName evidence="2">Heterokaryon incompatibility protein-domain-containing protein</fullName>
    </submittedName>
</protein>
<name>A0AAN6VHH8_9PEZI</name>
<dbReference type="AlphaFoldDB" id="A0AAN6VHH8"/>
<reference evidence="2" key="1">
    <citation type="journal article" date="2023" name="Mol. Phylogenet. Evol.">
        <title>Genome-scale phylogeny and comparative genomics of the fungal order Sordariales.</title>
        <authorList>
            <person name="Hensen N."/>
            <person name="Bonometti L."/>
            <person name="Westerberg I."/>
            <person name="Brannstrom I.O."/>
            <person name="Guillou S."/>
            <person name="Cros-Aarteil S."/>
            <person name="Calhoun S."/>
            <person name="Haridas S."/>
            <person name="Kuo A."/>
            <person name="Mondo S."/>
            <person name="Pangilinan J."/>
            <person name="Riley R."/>
            <person name="LaButti K."/>
            <person name="Andreopoulos B."/>
            <person name="Lipzen A."/>
            <person name="Chen C."/>
            <person name="Yan M."/>
            <person name="Daum C."/>
            <person name="Ng V."/>
            <person name="Clum A."/>
            <person name="Steindorff A."/>
            <person name="Ohm R.A."/>
            <person name="Martin F."/>
            <person name="Silar P."/>
            <person name="Natvig D.O."/>
            <person name="Lalanne C."/>
            <person name="Gautier V."/>
            <person name="Ament-Velasquez S.L."/>
            <person name="Kruys A."/>
            <person name="Hutchinson M.I."/>
            <person name="Powell A.J."/>
            <person name="Barry K."/>
            <person name="Miller A.N."/>
            <person name="Grigoriev I.V."/>
            <person name="Debuchy R."/>
            <person name="Gladieux P."/>
            <person name="Hiltunen Thoren M."/>
            <person name="Johannesson H."/>
        </authorList>
    </citation>
    <scope>NUCLEOTIDE SEQUENCE</scope>
    <source>
        <strain evidence="2">CBS 538.74</strain>
    </source>
</reference>
<evidence type="ECO:0000313" key="2">
    <source>
        <dbReference type="EMBL" id="KAK4151593.1"/>
    </source>
</evidence>
<proteinExistence type="predicted"/>
<dbReference type="EMBL" id="MU857008">
    <property type="protein sequence ID" value="KAK4151593.1"/>
    <property type="molecule type" value="Genomic_DNA"/>
</dbReference>
<reference evidence="2" key="2">
    <citation type="submission" date="2023-05" db="EMBL/GenBank/DDBJ databases">
        <authorList>
            <consortium name="Lawrence Berkeley National Laboratory"/>
            <person name="Steindorff A."/>
            <person name="Hensen N."/>
            <person name="Bonometti L."/>
            <person name="Westerberg I."/>
            <person name="Brannstrom I.O."/>
            <person name="Guillou S."/>
            <person name="Cros-Aarteil S."/>
            <person name="Calhoun S."/>
            <person name="Haridas S."/>
            <person name="Kuo A."/>
            <person name="Mondo S."/>
            <person name="Pangilinan J."/>
            <person name="Riley R."/>
            <person name="Labutti K."/>
            <person name="Andreopoulos B."/>
            <person name="Lipzen A."/>
            <person name="Chen C."/>
            <person name="Yanf M."/>
            <person name="Daum C."/>
            <person name="Ng V."/>
            <person name="Clum A."/>
            <person name="Ohm R."/>
            <person name="Martin F."/>
            <person name="Silar P."/>
            <person name="Natvig D."/>
            <person name="Lalanne C."/>
            <person name="Gautier V."/>
            <person name="Ament-Velasquez S.L."/>
            <person name="Kruys A."/>
            <person name="Hutchinson M.I."/>
            <person name="Powell A.J."/>
            <person name="Barry K."/>
            <person name="Miller A.N."/>
            <person name="Grigoriev I.V."/>
            <person name="Debuchy R."/>
            <person name="Gladieux P."/>
            <person name="Thoren M.H."/>
            <person name="Johannesson H."/>
        </authorList>
    </citation>
    <scope>NUCLEOTIDE SEQUENCE</scope>
    <source>
        <strain evidence="2">CBS 538.74</strain>
    </source>
</reference>
<dbReference type="Proteomes" id="UP001302745">
    <property type="component" value="Unassembled WGS sequence"/>
</dbReference>
<dbReference type="InterPro" id="IPR010730">
    <property type="entry name" value="HET"/>
</dbReference>
<keyword evidence="3" id="KW-1185">Reference proteome</keyword>